<gene>
    <name evidence="6" type="ORF">FMM08_01230</name>
</gene>
<dbReference type="CDD" id="cd20007">
    <property type="entry name" value="PBP1_ABC_sugar_binding-like"/>
    <property type="match status" value="1"/>
</dbReference>
<evidence type="ECO:0000256" key="2">
    <source>
        <dbReference type="ARBA" id="ARBA00007639"/>
    </source>
</evidence>
<dbReference type="Gene3D" id="3.40.50.2300">
    <property type="match status" value="2"/>
</dbReference>
<feature type="compositionally biased region" description="Basic residues" evidence="4">
    <location>
        <begin position="1"/>
        <end position="52"/>
    </location>
</feature>
<evidence type="ECO:0000313" key="7">
    <source>
        <dbReference type="Proteomes" id="UP000321234"/>
    </source>
</evidence>
<dbReference type="PANTHER" id="PTHR46847">
    <property type="entry name" value="D-ALLOSE-BINDING PERIPLASMIC PROTEIN-RELATED"/>
    <property type="match status" value="1"/>
</dbReference>
<feature type="region of interest" description="Disordered" evidence="4">
    <location>
        <begin position="1"/>
        <end position="176"/>
    </location>
</feature>
<dbReference type="SUPFAM" id="SSF53822">
    <property type="entry name" value="Periplasmic binding protein-like I"/>
    <property type="match status" value="1"/>
</dbReference>
<dbReference type="AlphaFoldDB" id="A0A5C8ZLB5"/>
<accession>A0A5C8ZLB5</accession>
<comment type="similarity">
    <text evidence="2">Belongs to the bacterial solute-binding protein 2 family.</text>
</comment>
<evidence type="ECO:0000313" key="6">
    <source>
        <dbReference type="EMBL" id="TXR57898.1"/>
    </source>
</evidence>
<evidence type="ECO:0000256" key="3">
    <source>
        <dbReference type="ARBA" id="ARBA00022729"/>
    </source>
</evidence>
<reference evidence="6 7" key="1">
    <citation type="submission" date="2019-07" db="EMBL/GenBank/DDBJ databases">
        <title>Quadrisphaera sp. strain DD2A genome sequencing and assembly.</title>
        <authorList>
            <person name="Kim I."/>
        </authorList>
    </citation>
    <scope>NUCLEOTIDE SEQUENCE [LARGE SCALE GENOMIC DNA]</scope>
    <source>
        <strain evidence="6 7">DD2A</strain>
    </source>
</reference>
<comment type="caution">
    <text evidence="6">The sequence shown here is derived from an EMBL/GenBank/DDBJ whole genome shotgun (WGS) entry which is preliminary data.</text>
</comment>
<dbReference type="InterPro" id="IPR028082">
    <property type="entry name" value="Peripla_BP_I"/>
</dbReference>
<feature type="compositionally biased region" description="Basic residues" evidence="4">
    <location>
        <begin position="129"/>
        <end position="141"/>
    </location>
</feature>
<protein>
    <submittedName>
        <fullName evidence="6">Substrate-binding domain-containing protein</fullName>
    </submittedName>
</protein>
<feature type="compositionally biased region" description="Basic residues" evidence="4">
    <location>
        <begin position="67"/>
        <end position="102"/>
    </location>
</feature>
<comment type="subcellular location">
    <subcellularLocation>
        <location evidence="1">Cell envelope</location>
    </subcellularLocation>
</comment>
<organism evidence="6 7">
    <name type="scientific">Quadrisphaera setariae</name>
    <dbReference type="NCBI Taxonomy" id="2593304"/>
    <lineage>
        <taxon>Bacteria</taxon>
        <taxon>Bacillati</taxon>
        <taxon>Actinomycetota</taxon>
        <taxon>Actinomycetes</taxon>
        <taxon>Kineosporiales</taxon>
        <taxon>Kineosporiaceae</taxon>
        <taxon>Quadrisphaera</taxon>
    </lineage>
</organism>
<dbReference type="OrthoDB" id="9800520at2"/>
<dbReference type="EMBL" id="VKAC01000001">
    <property type="protein sequence ID" value="TXR57898.1"/>
    <property type="molecule type" value="Genomic_DNA"/>
</dbReference>
<feature type="compositionally biased region" description="Pro residues" evidence="4">
    <location>
        <begin position="157"/>
        <end position="170"/>
    </location>
</feature>
<proteinExistence type="inferred from homology"/>
<dbReference type="GO" id="GO:0030246">
    <property type="term" value="F:carbohydrate binding"/>
    <property type="evidence" value="ECO:0007669"/>
    <property type="project" value="UniProtKB-ARBA"/>
</dbReference>
<dbReference type="GO" id="GO:0030313">
    <property type="term" value="C:cell envelope"/>
    <property type="evidence" value="ECO:0007669"/>
    <property type="project" value="UniProtKB-SubCell"/>
</dbReference>
<dbReference type="Pfam" id="PF13407">
    <property type="entry name" value="Peripla_BP_4"/>
    <property type="match status" value="1"/>
</dbReference>
<name>A0A5C8ZLB5_9ACTN</name>
<evidence type="ECO:0000256" key="1">
    <source>
        <dbReference type="ARBA" id="ARBA00004196"/>
    </source>
</evidence>
<evidence type="ECO:0000256" key="4">
    <source>
        <dbReference type="SAM" id="MobiDB-lite"/>
    </source>
</evidence>
<dbReference type="Proteomes" id="UP000321234">
    <property type="component" value="Unassembled WGS sequence"/>
</dbReference>
<dbReference type="PANTHER" id="PTHR46847:SF1">
    <property type="entry name" value="D-ALLOSE-BINDING PERIPLASMIC PROTEIN-RELATED"/>
    <property type="match status" value="1"/>
</dbReference>
<evidence type="ECO:0000259" key="5">
    <source>
        <dbReference type="Pfam" id="PF13407"/>
    </source>
</evidence>
<keyword evidence="3" id="KW-0732">Signal</keyword>
<keyword evidence="7" id="KW-1185">Reference proteome</keyword>
<dbReference type="InterPro" id="IPR025997">
    <property type="entry name" value="SBP_2_dom"/>
</dbReference>
<feature type="domain" description="Periplasmic binding protein" evidence="5">
    <location>
        <begin position="217"/>
        <end position="471"/>
    </location>
</feature>
<sequence>MGGRPRRARRRPGARHHPLRAPHAAHRLQRRVRAPRGHRRRPAHRLPVRAQRRPGGAGGADVADALRHHHHQRPHHRRPPGHHRRGAGRHQPVRRRGHGPGHGHRDVHPGRAQQRLRRAQRAGLLAAGGRRRRPRGRRVRRPAQAPSPQRRLTRAPDPAPPVRLTPPSRPETPVKTPRATRAAALAAASLLALTACGGSSDDGAGSGGSGDGKLSVVYVPGLTGNPFYNTVGCGAAAKATELGVDFKVQGSPEFDVARQTAIVNAVVADAPDALMISVTDSTAMKLPLAEAKAAGIDVITIDGDLEDKSIALTNIQSDNEEGGALAAENLAKLVGGKGAVLGINQSPGNPIGEAREKGFKDKLAEYPGMTYLETQYSENSTATAAQIASAAATSNADLVGVYTMSTNNTEGAITGVREAGKTGVVRVVGYDTSEPILQALQDGTVDGVVVQYPYGEGQTGVQSAVDASQGKDVPREQTAPFVFATPENQASEEVQRYVYKTDCA</sequence>